<evidence type="ECO:0000259" key="1">
    <source>
        <dbReference type="Pfam" id="PF10022"/>
    </source>
</evidence>
<reference evidence="3 4" key="1">
    <citation type="submission" date="2016-03" db="EMBL/GenBank/DDBJ databases">
        <title>Comparative genomics of Pseudogymnoascus destructans, the fungus causing white-nose syndrome of bats.</title>
        <authorList>
            <person name="Palmer J.M."/>
            <person name="Drees K.P."/>
            <person name="Foster J.T."/>
            <person name="Lindner D.L."/>
        </authorList>
    </citation>
    <scope>NUCLEOTIDE SEQUENCE [LARGE SCALE GENOMIC DNA]</scope>
    <source>
        <strain evidence="3 4">UAMH 10579</strain>
    </source>
</reference>
<dbReference type="Proteomes" id="UP000091956">
    <property type="component" value="Unassembled WGS sequence"/>
</dbReference>
<keyword evidence="4" id="KW-1185">Reference proteome</keyword>
<organism evidence="3 4">
    <name type="scientific">Pseudogymnoascus verrucosus</name>
    <dbReference type="NCBI Taxonomy" id="342668"/>
    <lineage>
        <taxon>Eukaryota</taxon>
        <taxon>Fungi</taxon>
        <taxon>Dikarya</taxon>
        <taxon>Ascomycota</taxon>
        <taxon>Pezizomycotina</taxon>
        <taxon>Leotiomycetes</taxon>
        <taxon>Thelebolales</taxon>
        <taxon>Thelebolaceae</taxon>
        <taxon>Pseudogymnoascus</taxon>
    </lineage>
</organism>
<dbReference type="Pfam" id="PF10022">
    <property type="entry name" value="DUF2264"/>
    <property type="match status" value="1"/>
</dbReference>
<dbReference type="PIRSF" id="PIRSF014753">
    <property type="entry name" value="UCP014753"/>
    <property type="match status" value="1"/>
</dbReference>
<evidence type="ECO:0000259" key="2">
    <source>
        <dbReference type="Pfam" id="PF20938"/>
    </source>
</evidence>
<feature type="domain" description="DUF2264" evidence="2">
    <location>
        <begin position="413"/>
        <end position="715"/>
    </location>
</feature>
<sequence length="724" mass="80525">MPPLLGFSDNPFQSRDDVLQAATSLLKPLTPYKSPCGARVKLSTATGTGFDEISAQLEGFARPLWVVADLLAAQPTTSATASGDLDLYSWIRGLDAGVDPRSDTFWGHTGEHDQRMVEMEPIAYALLTAPTAFLSALPNTPGSDSQVDQQKRDRIVAWLRLINEKTVPPSNWRWFRILVNLALVKSCGVPYDEVKPFIDVDFKMLDSFYIGDGWSSDGLWSADKRQADYYSGSFAIQYSQLAYVRFARDLDPERVERYRSEAGEFAATFWRYFDVNGAAIPFGRSLTYRFAFAAFWSAAVVAEIPLPAPLNDMGVVKGLLLRHLRWWAKQSDIFNTDGTLNIGYTYPNMFMSEDYNSPQSVYWCLKTFSVLRLSEDHPFWQCEELPHPLSTNTLSHELGNQNDTSLSPFGVVNPAAQITCSLPEHHFLLSAGQSTQKPHRAREAKYSKLAYSSAFAFSVPVGPLLSQMAPDSTLSVSNDGGDTWKARWEPESARIKSVQLTLEGQKDSGPKTTTVPVLISAWRPWKSTDFKIETILIPPLERWPGWHVRVHVLTWKAQYSDSLFQLVDAGFAISSEGVTGVVLPTLTPELRDLLSSEDEKATDAAQEGIWEGDYNCLVLSDAGASGIADLSAGAQKRPPIDPVFGGRECRSDLLRPDSNTNLVAQRSRIPSLHHRFQVQGNSSEAWLITGIFAVSSSSGLDNASIRELWRDKPRLDVEEYTNIL</sequence>
<dbReference type="AlphaFoldDB" id="A0A1B8GKS1"/>
<proteinExistence type="predicted"/>
<gene>
    <name evidence="3" type="ORF">VE01_05595</name>
</gene>
<dbReference type="GeneID" id="28838981"/>
<protein>
    <recommendedName>
        <fullName evidence="5">DUF2264 domain-containing protein</fullName>
    </recommendedName>
</protein>
<dbReference type="PANTHER" id="PTHR35339">
    <property type="entry name" value="LINALOOL DEHYDRATASE_ISOMERASE DOMAIN-CONTAINING PROTEIN"/>
    <property type="match status" value="1"/>
</dbReference>
<evidence type="ECO:0008006" key="5">
    <source>
        <dbReference type="Google" id="ProtNLM"/>
    </source>
</evidence>
<dbReference type="InterPro" id="IPR049349">
    <property type="entry name" value="DUF2264_N"/>
</dbReference>
<dbReference type="OrthoDB" id="5150166at2759"/>
<dbReference type="RefSeq" id="XP_018130175.1">
    <property type="nucleotide sequence ID" value="XM_018275058.2"/>
</dbReference>
<feature type="domain" description="DUF2264" evidence="1">
    <location>
        <begin position="14"/>
        <end position="386"/>
    </location>
</feature>
<dbReference type="PANTHER" id="PTHR35339:SF2">
    <property type="entry name" value="DUF2264 DOMAIN-CONTAINING PROTEIN-RELATED"/>
    <property type="match status" value="1"/>
</dbReference>
<dbReference type="EMBL" id="KV460228">
    <property type="protein sequence ID" value="OBT96442.1"/>
    <property type="molecule type" value="Genomic_DNA"/>
</dbReference>
<evidence type="ECO:0000313" key="3">
    <source>
        <dbReference type="EMBL" id="OBT96442.1"/>
    </source>
</evidence>
<dbReference type="Pfam" id="PF20938">
    <property type="entry name" value="DUF2264_C"/>
    <property type="match status" value="1"/>
</dbReference>
<name>A0A1B8GKS1_9PEZI</name>
<evidence type="ECO:0000313" key="4">
    <source>
        <dbReference type="Proteomes" id="UP000091956"/>
    </source>
</evidence>
<reference evidence="4" key="2">
    <citation type="journal article" date="2018" name="Nat. Commun.">
        <title>Extreme sensitivity to ultraviolet light in the fungal pathogen causing white-nose syndrome of bats.</title>
        <authorList>
            <person name="Palmer J.M."/>
            <person name="Drees K.P."/>
            <person name="Foster J.T."/>
            <person name="Lindner D.L."/>
        </authorList>
    </citation>
    <scope>NUCLEOTIDE SEQUENCE [LARGE SCALE GENOMIC DNA]</scope>
    <source>
        <strain evidence="4">UAMH 10579</strain>
    </source>
</reference>
<dbReference type="InterPro" id="IPR049237">
    <property type="entry name" value="DUF2264_C"/>
</dbReference>
<dbReference type="InterPro" id="IPR016624">
    <property type="entry name" value="UCP014753"/>
</dbReference>
<accession>A0A1B8GKS1</accession>